<dbReference type="OrthoDB" id="3393036at2"/>
<comment type="caution">
    <text evidence="1">The sequence shown here is derived from an EMBL/GenBank/DDBJ whole genome shotgun (WGS) entry which is preliminary data.</text>
</comment>
<dbReference type="Proteomes" id="UP000179769">
    <property type="component" value="Unassembled WGS sequence"/>
</dbReference>
<evidence type="ECO:0000313" key="1">
    <source>
        <dbReference type="EMBL" id="OHV42223.1"/>
    </source>
</evidence>
<dbReference type="EMBL" id="MAXA01000047">
    <property type="protein sequence ID" value="OHV42223.1"/>
    <property type="molecule type" value="Genomic_DNA"/>
</dbReference>
<proteinExistence type="predicted"/>
<evidence type="ECO:0000313" key="2">
    <source>
        <dbReference type="Proteomes" id="UP000179769"/>
    </source>
</evidence>
<dbReference type="AlphaFoldDB" id="A0A1S1R5K7"/>
<sequence length="174" mass="18827">MTEPITDPIDVAEVAHLVDDAAQHQPDRDGVECRHCGAVWPCTKGGLHLALEQARAERDRLIATRADAVRLLPVLRAQVDAGAAAHPELGPFTDEDVTAMVIVAASDVRHLLDREKERTARLRAALERTRDQKRATPEENLAWSEEPELSCCDECDAVEIAVGALAATDPAAGQ</sequence>
<accession>A0A1S1R5K7</accession>
<gene>
    <name evidence="1" type="ORF">BBK14_11420</name>
</gene>
<reference evidence="2" key="1">
    <citation type="submission" date="2016-07" db="EMBL/GenBank/DDBJ databases">
        <title>Frankia sp. NRRL B-16219 Genome sequencing.</title>
        <authorList>
            <person name="Ghodhbane-Gtari F."/>
            <person name="Swanson E."/>
            <person name="Gueddou A."/>
            <person name="Louati M."/>
            <person name="Nouioui I."/>
            <person name="Hezbri K."/>
            <person name="Abebe-Akele F."/>
            <person name="Simpson S."/>
            <person name="Morris K."/>
            <person name="Thomas K."/>
            <person name="Gtari M."/>
            <person name="Tisa L.S."/>
        </authorList>
    </citation>
    <scope>NUCLEOTIDE SEQUENCE [LARGE SCALE GENOMIC DNA]</scope>
    <source>
        <strain evidence="2">NRRL B-16219</strain>
    </source>
</reference>
<dbReference type="RefSeq" id="WP_071060244.1">
    <property type="nucleotide sequence ID" value="NZ_MAXA01000047.1"/>
</dbReference>
<organism evidence="1 2">
    <name type="scientific">Parafrankia soli</name>
    <dbReference type="NCBI Taxonomy" id="2599596"/>
    <lineage>
        <taxon>Bacteria</taxon>
        <taxon>Bacillati</taxon>
        <taxon>Actinomycetota</taxon>
        <taxon>Actinomycetes</taxon>
        <taxon>Frankiales</taxon>
        <taxon>Frankiaceae</taxon>
        <taxon>Parafrankia</taxon>
    </lineage>
</organism>
<keyword evidence="2" id="KW-1185">Reference proteome</keyword>
<name>A0A1S1R5K7_9ACTN</name>
<protein>
    <submittedName>
        <fullName evidence="1">Uncharacterized protein</fullName>
    </submittedName>
</protein>